<dbReference type="GeneID" id="45123093"/>
<sequence>MAKITTIQSNLNAGELSPPLEGHIDLDRYANGVKTMLNAIPQIEGGARRRFGFRQVAATKTTGATRLVPFVFSKSQAYFVELGDAYARFYTDSGQIQQSGVPIELATPWSASQLFELEYTQNSDTMFIAHRHDQRRARVRGRHARCSVRVPGLGHRWAIHRILGAERLHVHVQLRRPTDLRRHAWRSL</sequence>
<keyword evidence="2" id="KW-1185">Reference proteome</keyword>
<dbReference type="HOGENOM" id="CLU_1438600_0_0_4"/>
<evidence type="ECO:0000313" key="2">
    <source>
        <dbReference type="Proteomes" id="UP000001930"/>
    </source>
</evidence>
<dbReference type="Proteomes" id="UP000001930">
    <property type="component" value="Chromosome I"/>
</dbReference>
<dbReference type="RefSeq" id="WP_009892405.1">
    <property type="nucleotide sequence ID" value="NC_007651.1"/>
</dbReference>
<accession>Q2T025</accession>
<dbReference type="AlphaFoldDB" id="Q2T025"/>
<name>Q2T025_BURTA</name>
<protein>
    <submittedName>
        <fullName evidence="1">Gp12, putative</fullName>
    </submittedName>
</protein>
<organism evidence="1 2">
    <name type="scientific">Burkholderia thailandensis (strain ATCC 700388 / DSM 13276 / CCUG 48851 / CIP 106301 / E264)</name>
    <dbReference type="NCBI Taxonomy" id="271848"/>
    <lineage>
        <taxon>Bacteria</taxon>
        <taxon>Pseudomonadati</taxon>
        <taxon>Pseudomonadota</taxon>
        <taxon>Betaproteobacteria</taxon>
        <taxon>Burkholderiales</taxon>
        <taxon>Burkholderiaceae</taxon>
        <taxon>Burkholderia</taxon>
        <taxon>pseudomallei group</taxon>
    </lineage>
</organism>
<evidence type="ECO:0000313" key="1">
    <source>
        <dbReference type="EMBL" id="ABC39506.1"/>
    </source>
</evidence>
<proteinExistence type="predicted"/>
<dbReference type="KEGG" id="bte:BTH_I0918"/>
<gene>
    <name evidence="1" type="ordered locus">BTH_I0918</name>
</gene>
<reference evidence="1 2" key="1">
    <citation type="journal article" date="2005" name="BMC Genomics">
        <title>Bacterial genome adaptation to niches: divergence of the potential virulence genes in three Burkholderia species of different survival strategies.</title>
        <authorList>
            <person name="Kim H.S."/>
            <person name="Schell M.A."/>
            <person name="Yu Y."/>
            <person name="Ulrich R.L."/>
            <person name="Sarria S.H."/>
            <person name="Nierman W.C."/>
            <person name="DeShazer D."/>
        </authorList>
    </citation>
    <scope>NUCLEOTIDE SEQUENCE [LARGE SCALE GENOMIC DNA]</scope>
    <source>
        <strain evidence="2">ATCC 700388 / DSM 13276 / CCUG 48851 / CIP 106301 / E264</strain>
    </source>
</reference>
<dbReference type="EMBL" id="CP000086">
    <property type="protein sequence ID" value="ABC39506.1"/>
    <property type="molecule type" value="Genomic_DNA"/>
</dbReference>